<protein>
    <submittedName>
        <fullName evidence="9">Major facilitator superfamily,Major facilitator superfamily domain</fullName>
    </submittedName>
</protein>
<evidence type="ECO:0000256" key="1">
    <source>
        <dbReference type="ARBA" id="ARBA00004141"/>
    </source>
</evidence>
<feature type="transmembrane region" description="Helical" evidence="7">
    <location>
        <begin position="403"/>
        <end position="429"/>
    </location>
</feature>
<feature type="transmembrane region" description="Helical" evidence="7">
    <location>
        <begin position="355"/>
        <end position="383"/>
    </location>
</feature>
<dbReference type="InterPro" id="IPR050382">
    <property type="entry name" value="MFS_Na/Anion_cotransporter"/>
</dbReference>
<keyword evidence="4" id="KW-0769">Symport</keyword>
<dbReference type="GO" id="GO:0015293">
    <property type="term" value="F:symporter activity"/>
    <property type="evidence" value="ECO:0007669"/>
    <property type="project" value="UniProtKB-KW"/>
</dbReference>
<evidence type="ECO:0000256" key="6">
    <source>
        <dbReference type="ARBA" id="ARBA00023136"/>
    </source>
</evidence>
<keyword evidence="6 7" id="KW-0472">Membrane</keyword>
<dbReference type="CDD" id="cd17318">
    <property type="entry name" value="MFS_SLC17"/>
    <property type="match status" value="1"/>
</dbReference>
<keyword evidence="2" id="KW-0813">Transport</keyword>
<evidence type="ECO:0000256" key="3">
    <source>
        <dbReference type="ARBA" id="ARBA00022692"/>
    </source>
</evidence>
<dbReference type="PROSITE" id="PS50850">
    <property type="entry name" value="MFS"/>
    <property type="match status" value="1"/>
</dbReference>
<evidence type="ECO:0000313" key="9">
    <source>
        <dbReference type="EMBL" id="VVC32476.1"/>
    </source>
</evidence>
<evidence type="ECO:0000259" key="8">
    <source>
        <dbReference type="PROSITE" id="PS50850"/>
    </source>
</evidence>
<dbReference type="Pfam" id="PF07690">
    <property type="entry name" value="MFS_1"/>
    <property type="match status" value="1"/>
</dbReference>
<dbReference type="Proteomes" id="UP000325440">
    <property type="component" value="Unassembled WGS sequence"/>
</dbReference>
<keyword evidence="5 7" id="KW-1133">Transmembrane helix</keyword>
<feature type="transmembrane region" description="Helical" evidence="7">
    <location>
        <begin position="272"/>
        <end position="293"/>
    </location>
</feature>
<name>A0A5E4MNP1_9HEMI</name>
<comment type="subcellular location">
    <subcellularLocation>
        <location evidence="1">Membrane</location>
        <topology evidence="1">Multi-pass membrane protein</topology>
    </subcellularLocation>
</comment>
<dbReference type="EMBL" id="CABPRJ010000956">
    <property type="protein sequence ID" value="VVC32476.1"/>
    <property type="molecule type" value="Genomic_DNA"/>
</dbReference>
<feature type="transmembrane region" description="Helical" evidence="7">
    <location>
        <begin position="206"/>
        <end position="226"/>
    </location>
</feature>
<dbReference type="GO" id="GO:0006820">
    <property type="term" value="P:monoatomic anion transport"/>
    <property type="evidence" value="ECO:0007669"/>
    <property type="project" value="TreeGrafter"/>
</dbReference>
<accession>A0A5E4MNP1</accession>
<dbReference type="OrthoDB" id="2985014at2759"/>
<dbReference type="AlphaFoldDB" id="A0A5E4MNP1"/>
<reference evidence="9 10" key="1">
    <citation type="submission" date="2019-08" db="EMBL/GenBank/DDBJ databases">
        <authorList>
            <person name="Alioto T."/>
            <person name="Alioto T."/>
            <person name="Gomez Garrido J."/>
        </authorList>
    </citation>
    <scope>NUCLEOTIDE SEQUENCE [LARGE SCALE GENOMIC DNA]</scope>
</reference>
<dbReference type="PANTHER" id="PTHR11662:SF79">
    <property type="entry name" value="NA[+]-DEPENDENT INORGANIC PHOSPHATE COTRANSPORTER, ISOFORM A"/>
    <property type="match status" value="1"/>
</dbReference>
<keyword evidence="3 7" id="KW-0812">Transmembrane</keyword>
<dbReference type="SUPFAM" id="SSF103473">
    <property type="entry name" value="MFS general substrate transporter"/>
    <property type="match status" value="1"/>
</dbReference>
<dbReference type="InterPro" id="IPR011701">
    <property type="entry name" value="MFS"/>
</dbReference>
<gene>
    <name evidence="9" type="ORF">CINCED_3A020713</name>
</gene>
<dbReference type="InterPro" id="IPR020846">
    <property type="entry name" value="MFS_dom"/>
</dbReference>
<sequence length="498" mass="55092">MEKRTILWFMTFWGFAINYMIRMNINIAIVSMIKHSTKITNITATPSECPRHDVRLLKSMNNTFVLQNSSTNSDGVDNIFEWDEYQQNSVLGGFYILHMIMQLPGGVLAQRYGTKTVFGLSNGLSALLSFAIPASAKINYKALVVVRILQGFISGGAWPSMHSMTANWIPAHERSRFVSAYLGSSIGTAVTYVMCGYLIASFGWESVFYVSGGLGLLWILCWMLFVHDTPAKHPTISIRERTYIEKCIGNTIQTRSKPLPIPWKSIFLSKSLFINLMAQSGGIWGLFTLSTQAPTYFNVIMGLNIKQTGLWSGMPHICRWMFAFGFSTLCDRLVKSKIMSMTNVRKMASCFSNILQGLFIMGLCFSGCNSIIAVIMLVCATAVNGAVSSGALAAVVDLTPNYAGVIQGIIGTVCVCSGFISPLVVGFLTFHQQTLNQWCKVFYLSGAICISTGLVYIFFGTSKVQKWNAYDDSAANEKEMKLMKLISKNPKNVINSKS</sequence>
<dbReference type="PANTHER" id="PTHR11662">
    <property type="entry name" value="SOLUTE CARRIER FAMILY 17"/>
    <property type="match status" value="1"/>
</dbReference>
<feature type="transmembrane region" description="Helical" evidence="7">
    <location>
        <begin position="441"/>
        <end position="459"/>
    </location>
</feature>
<organism evidence="9 10">
    <name type="scientific">Cinara cedri</name>
    <dbReference type="NCBI Taxonomy" id="506608"/>
    <lineage>
        <taxon>Eukaryota</taxon>
        <taxon>Metazoa</taxon>
        <taxon>Ecdysozoa</taxon>
        <taxon>Arthropoda</taxon>
        <taxon>Hexapoda</taxon>
        <taxon>Insecta</taxon>
        <taxon>Pterygota</taxon>
        <taxon>Neoptera</taxon>
        <taxon>Paraneoptera</taxon>
        <taxon>Hemiptera</taxon>
        <taxon>Sternorrhyncha</taxon>
        <taxon>Aphidomorpha</taxon>
        <taxon>Aphidoidea</taxon>
        <taxon>Aphididae</taxon>
        <taxon>Lachninae</taxon>
        <taxon>Cinara</taxon>
    </lineage>
</organism>
<evidence type="ECO:0000256" key="5">
    <source>
        <dbReference type="ARBA" id="ARBA00022989"/>
    </source>
</evidence>
<evidence type="ECO:0000256" key="2">
    <source>
        <dbReference type="ARBA" id="ARBA00022448"/>
    </source>
</evidence>
<proteinExistence type="predicted"/>
<evidence type="ECO:0000256" key="7">
    <source>
        <dbReference type="SAM" id="Phobius"/>
    </source>
</evidence>
<dbReference type="InterPro" id="IPR036259">
    <property type="entry name" value="MFS_trans_sf"/>
</dbReference>
<feature type="domain" description="Major facilitator superfamily (MFS) profile" evidence="8">
    <location>
        <begin position="24"/>
        <end position="464"/>
    </location>
</feature>
<dbReference type="GO" id="GO:0016020">
    <property type="term" value="C:membrane"/>
    <property type="evidence" value="ECO:0007669"/>
    <property type="project" value="UniProtKB-SubCell"/>
</dbReference>
<dbReference type="Gene3D" id="1.20.1250.20">
    <property type="entry name" value="MFS general substrate transporter like domains"/>
    <property type="match status" value="2"/>
</dbReference>
<feature type="transmembrane region" description="Helical" evidence="7">
    <location>
        <begin position="6"/>
        <end position="25"/>
    </location>
</feature>
<feature type="transmembrane region" description="Helical" evidence="7">
    <location>
        <begin position="180"/>
        <end position="200"/>
    </location>
</feature>
<keyword evidence="10" id="KW-1185">Reference proteome</keyword>
<dbReference type="FunFam" id="1.20.1250.20:FF:000003">
    <property type="entry name" value="Solute carrier family 17 member 3"/>
    <property type="match status" value="1"/>
</dbReference>
<evidence type="ECO:0000256" key="4">
    <source>
        <dbReference type="ARBA" id="ARBA00022847"/>
    </source>
</evidence>
<feature type="transmembrane region" description="Helical" evidence="7">
    <location>
        <begin position="313"/>
        <end position="334"/>
    </location>
</feature>
<evidence type="ECO:0000313" key="10">
    <source>
        <dbReference type="Proteomes" id="UP000325440"/>
    </source>
</evidence>